<evidence type="ECO:0000313" key="8">
    <source>
        <dbReference type="EMBL" id="VAX24763.1"/>
    </source>
</evidence>
<evidence type="ECO:0000256" key="7">
    <source>
        <dbReference type="SAM" id="MobiDB-lite"/>
    </source>
</evidence>
<dbReference type="Gene3D" id="3.30.230.10">
    <property type="match status" value="1"/>
</dbReference>
<keyword evidence="5" id="KW-0378">Hydrolase</keyword>
<dbReference type="EMBL" id="UOGB01000304">
    <property type="protein sequence ID" value="VAX24763.1"/>
    <property type="molecule type" value="Genomic_DNA"/>
</dbReference>
<accession>A0A3B1CJ46</accession>
<dbReference type="SUPFAM" id="SSF54211">
    <property type="entry name" value="Ribosomal protein S5 domain 2-like"/>
    <property type="match status" value="1"/>
</dbReference>
<organism evidence="8">
    <name type="scientific">hydrothermal vent metagenome</name>
    <dbReference type="NCBI Taxonomy" id="652676"/>
    <lineage>
        <taxon>unclassified sequences</taxon>
        <taxon>metagenomes</taxon>
        <taxon>ecological metagenomes</taxon>
    </lineage>
</organism>
<dbReference type="PANTHER" id="PTHR33992:SF1">
    <property type="entry name" value="RIBONUCLEASE P PROTEIN COMPONENT"/>
    <property type="match status" value="1"/>
</dbReference>
<dbReference type="AlphaFoldDB" id="A0A3B1CJ46"/>
<keyword evidence="4" id="KW-0255">Endonuclease</keyword>
<evidence type="ECO:0000256" key="1">
    <source>
        <dbReference type="ARBA" id="ARBA00002663"/>
    </source>
</evidence>
<dbReference type="GO" id="GO:0030677">
    <property type="term" value="C:ribonuclease P complex"/>
    <property type="evidence" value="ECO:0007669"/>
    <property type="project" value="TreeGrafter"/>
</dbReference>
<name>A0A3B1CJ46_9ZZZZ</name>
<keyword evidence="3" id="KW-0540">Nuclease</keyword>
<reference evidence="8" key="1">
    <citation type="submission" date="2018-06" db="EMBL/GenBank/DDBJ databases">
        <authorList>
            <person name="Zhirakovskaya E."/>
        </authorList>
    </citation>
    <scope>NUCLEOTIDE SEQUENCE</scope>
</reference>
<evidence type="ECO:0000256" key="3">
    <source>
        <dbReference type="ARBA" id="ARBA00022722"/>
    </source>
</evidence>
<evidence type="ECO:0000256" key="4">
    <source>
        <dbReference type="ARBA" id="ARBA00022759"/>
    </source>
</evidence>
<dbReference type="GO" id="GO:0042781">
    <property type="term" value="F:3'-tRNA processing endoribonuclease activity"/>
    <property type="evidence" value="ECO:0007669"/>
    <property type="project" value="TreeGrafter"/>
</dbReference>
<dbReference type="InterPro" id="IPR014721">
    <property type="entry name" value="Ribsml_uS5_D2-typ_fold_subgr"/>
</dbReference>
<evidence type="ECO:0000256" key="6">
    <source>
        <dbReference type="ARBA" id="ARBA00022884"/>
    </source>
</evidence>
<dbReference type="InterPro" id="IPR020568">
    <property type="entry name" value="Ribosomal_Su5_D2-typ_SF"/>
</dbReference>
<proteinExistence type="inferred from homology"/>
<sequence>MRINLKETGSETDISTPQHPEKKNPRFYGADEDTGGESYFKKTKSEGKKTPGGLRQGRRRFTKQDRLLKRHEFLNVFKNGKRRRLKSLTFIFKQNGLNRSRLGLVVSRAVGKAHYRNYLKRVTREIFRLNRSCLINNIDLVVQVNPGAARSDYKSLEQEFARFADKAAG</sequence>
<dbReference type="InterPro" id="IPR000100">
    <property type="entry name" value="RNase_P"/>
</dbReference>
<feature type="compositionally biased region" description="Basic and acidic residues" evidence="7">
    <location>
        <begin position="39"/>
        <end position="49"/>
    </location>
</feature>
<feature type="region of interest" description="Disordered" evidence="7">
    <location>
        <begin position="1"/>
        <end position="56"/>
    </location>
</feature>
<keyword evidence="2" id="KW-0819">tRNA processing</keyword>
<dbReference type="GO" id="GO:0000049">
    <property type="term" value="F:tRNA binding"/>
    <property type="evidence" value="ECO:0007669"/>
    <property type="project" value="InterPro"/>
</dbReference>
<evidence type="ECO:0000256" key="5">
    <source>
        <dbReference type="ARBA" id="ARBA00022801"/>
    </source>
</evidence>
<dbReference type="Pfam" id="PF00825">
    <property type="entry name" value="Ribonuclease_P"/>
    <property type="match status" value="1"/>
</dbReference>
<dbReference type="PANTHER" id="PTHR33992">
    <property type="entry name" value="RIBONUCLEASE P PROTEIN COMPONENT"/>
    <property type="match status" value="1"/>
</dbReference>
<gene>
    <name evidence="8" type="ORF">MNBD_NITROSPINAE03-992</name>
</gene>
<dbReference type="PROSITE" id="PS00648">
    <property type="entry name" value="RIBONUCLEASE_P"/>
    <property type="match status" value="1"/>
</dbReference>
<dbReference type="HAMAP" id="MF_00227">
    <property type="entry name" value="RNase_P"/>
    <property type="match status" value="1"/>
</dbReference>
<dbReference type="InterPro" id="IPR020539">
    <property type="entry name" value="RNase_P_CS"/>
</dbReference>
<protein>
    <submittedName>
        <fullName evidence="8">Uncharacterized protein</fullName>
    </submittedName>
</protein>
<evidence type="ECO:0000256" key="2">
    <source>
        <dbReference type="ARBA" id="ARBA00022694"/>
    </source>
</evidence>
<keyword evidence="6" id="KW-0694">RNA-binding</keyword>
<dbReference type="GO" id="GO:0004526">
    <property type="term" value="F:ribonuclease P activity"/>
    <property type="evidence" value="ECO:0007669"/>
    <property type="project" value="InterPro"/>
</dbReference>
<comment type="function">
    <text evidence="1">RNaseP catalyzes the removal of the 5'-leader sequence from pre-tRNA to produce the mature 5'-terminus. It can also cleave other RNA substrates such as 4.5S RNA. The protein component plays an auxiliary but essential role in vivo by binding to the 5'-leader sequence and broadening the substrate specificity of the ribozyme.</text>
</comment>
<dbReference type="NCBIfam" id="TIGR00188">
    <property type="entry name" value="rnpA"/>
    <property type="match status" value="1"/>
</dbReference>